<evidence type="ECO:0000313" key="3">
    <source>
        <dbReference type="Proteomes" id="UP000473278"/>
    </source>
</evidence>
<dbReference type="Proteomes" id="UP000473278">
    <property type="component" value="Unassembled WGS sequence"/>
</dbReference>
<keyword evidence="1" id="KW-0472">Membrane</keyword>
<keyword evidence="1" id="KW-1133">Transmembrane helix</keyword>
<protein>
    <submittedName>
        <fullName evidence="2">Uncharacterized protein</fullName>
    </submittedName>
</protein>
<dbReference type="RefSeq" id="WP_165139992.1">
    <property type="nucleotide sequence ID" value="NZ_JAALLT010000002.1"/>
</dbReference>
<keyword evidence="3" id="KW-1185">Reference proteome</keyword>
<sequence length="93" mass="11077">MLSRTPIRDDILFDFIYRSVSLLWSTRSAKYHKLRMNLKQKTYYISFVILLLCVLATALIYLYTGQLIIAILFAPPIIHWILKRKERERSEEG</sequence>
<dbReference type="AlphaFoldDB" id="A0A6M1ST03"/>
<gene>
    <name evidence="2" type="ORF">G3570_05175</name>
</gene>
<reference evidence="2 3" key="1">
    <citation type="submission" date="2020-02" db="EMBL/GenBank/DDBJ databases">
        <title>Balneolaceae bacterium YR4-1, complete genome.</title>
        <authorList>
            <person name="Li Y."/>
            <person name="Wu S."/>
        </authorList>
    </citation>
    <scope>NUCLEOTIDE SEQUENCE [LARGE SCALE GENOMIC DNA]</scope>
    <source>
        <strain evidence="2 3">YR4-1</strain>
    </source>
</reference>
<keyword evidence="1" id="KW-0812">Transmembrane</keyword>
<evidence type="ECO:0000313" key="2">
    <source>
        <dbReference type="EMBL" id="NGP76010.1"/>
    </source>
</evidence>
<evidence type="ECO:0000256" key="1">
    <source>
        <dbReference type="SAM" id="Phobius"/>
    </source>
</evidence>
<name>A0A6M1ST03_9BACT</name>
<comment type="caution">
    <text evidence="2">The sequence shown here is derived from an EMBL/GenBank/DDBJ whole genome shotgun (WGS) entry which is preliminary data.</text>
</comment>
<organism evidence="2 3">
    <name type="scientific">Halalkalibaculum roseum</name>
    <dbReference type="NCBI Taxonomy" id="2709311"/>
    <lineage>
        <taxon>Bacteria</taxon>
        <taxon>Pseudomonadati</taxon>
        <taxon>Balneolota</taxon>
        <taxon>Balneolia</taxon>
        <taxon>Balneolales</taxon>
        <taxon>Balneolaceae</taxon>
        <taxon>Halalkalibaculum</taxon>
    </lineage>
</organism>
<proteinExistence type="predicted"/>
<dbReference type="EMBL" id="JAALLT010000002">
    <property type="protein sequence ID" value="NGP76010.1"/>
    <property type="molecule type" value="Genomic_DNA"/>
</dbReference>
<accession>A0A6M1ST03</accession>
<feature type="transmembrane region" description="Helical" evidence="1">
    <location>
        <begin position="42"/>
        <end position="61"/>
    </location>
</feature>